<accession>Q3SGQ2</accession>
<gene>
    <name evidence="1" type="ordered locus">Tbd_2242</name>
</gene>
<keyword evidence="2" id="KW-1185">Reference proteome</keyword>
<organism evidence="1 2">
    <name type="scientific">Thiobacillus denitrificans (strain ATCC 25259 / T1)</name>
    <dbReference type="NCBI Taxonomy" id="292415"/>
    <lineage>
        <taxon>Bacteria</taxon>
        <taxon>Pseudomonadati</taxon>
        <taxon>Pseudomonadota</taxon>
        <taxon>Betaproteobacteria</taxon>
        <taxon>Nitrosomonadales</taxon>
        <taxon>Thiobacillaceae</taxon>
        <taxon>Thiobacillus</taxon>
    </lineage>
</organism>
<name>Q3SGQ2_THIDA</name>
<dbReference type="STRING" id="292415.Tbd_2242"/>
<dbReference type="Proteomes" id="UP000008291">
    <property type="component" value="Chromosome"/>
</dbReference>
<evidence type="ECO:0000313" key="1">
    <source>
        <dbReference type="EMBL" id="AAZ98195.1"/>
    </source>
</evidence>
<protein>
    <recommendedName>
        <fullName evidence="3">DUF3618 domain-containing protein</fullName>
    </recommendedName>
</protein>
<dbReference type="AlphaFoldDB" id="Q3SGQ2"/>
<dbReference type="KEGG" id="tbd:Tbd_2242"/>
<proteinExistence type="predicted"/>
<evidence type="ECO:0000313" key="2">
    <source>
        <dbReference type="Proteomes" id="UP000008291"/>
    </source>
</evidence>
<dbReference type="EMBL" id="CP000116">
    <property type="protein sequence ID" value="AAZ98195.1"/>
    <property type="molecule type" value="Genomic_DNA"/>
</dbReference>
<dbReference type="HOGENOM" id="CLU_1916121_0_0_4"/>
<reference evidence="1 2" key="1">
    <citation type="journal article" date="2006" name="J. Bacteriol.">
        <title>The genome sequence of the obligately chemolithoautotrophic, facultatively anaerobic bacterium Thiobacillus denitrificans.</title>
        <authorList>
            <person name="Beller H.R."/>
            <person name="Chain P.S."/>
            <person name="Letain T.E."/>
            <person name="Chakicherla A."/>
            <person name="Larimer F.W."/>
            <person name="Richardson P.M."/>
            <person name="Coleman M.A."/>
            <person name="Wood A.P."/>
            <person name="Kelly D.P."/>
        </authorList>
    </citation>
    <scope>NUCLEOTIDE SEQUENCE [LARGE SCALE GENOMIC DNA]</scope>
    <source>
        <strain evidence="1 2">ATCC 25259</strain>
    </source>
</reference>
<sequence length="132" mass="14036">MNQNYNQDHDASVAAPAFGDAESALQQNRDVLRQRLAQREQEKHSLDGVSDFVEIAAPLARRLVRKHPYAAIGGAAVVGALLARGNLWRTLGGSLIAGAVAREVVKVSLSSGRSWLERLNAAAAAEDSSPPP</sequence>
<evidence type="ECO:0008006" key="3">
    <source>
        <dbReference type="Google" id="ProtNLM"/>
    </source>
</evidence>